<comment type="caution">
    <text evidence="3">The sequence shown here is derived from an EMBL/GenBank/DDBJ whole genome shotgun (WGS) entry which is preliminary data.</text>
</comment>
<sequence length="313" mass="32782">MRLLATLVAALSAAECVLASPVPITLSPRTPNALARRQRQHLSTPKVTADISSLGDAVNLVVGKGGGKSVNTVGNSGNFSSTSSTGDDDHSKSKGSGATAHTQYSANWSGAIVYGTDLKMVTGTLSVPLPRVPSGGSSDTFYGASAWVGFDGDSNCPDTILQVGIDFNIQNGTVSYDAWFEWYPDYAYNFVGFPLHAGDVVTLTATATNTTSGLVIIENKTTNQNVMHTFVGEEQPLCRTSAEWIVEDYSVGGGLVDMCDWGRATFTNCEAQQASGSTASLSNATVYDITDDGELMTDCSTSGSNTVTCEFTG</sequence>
<proteinExistence type="predicted"/>
<feature type="region of interest" description="Disordered" evidence="1">
    <location>
        <begin position="72"/>
        <end position="100"/>
    </location>
</feature>
<dbReference type="CDD" id="cd13426">
    <property type="entry name" value="Peptidase_G1"/>
    <property type="match status" value="1"/>
</dbReference>
<evidence type="ECO:0000313" key="3">
    <source>
        <dbReference type="EMBL" id="CAK7212018.1"/>
    </source>
</evidence>
<keyword evidence="2" id="KW-0732">Signal</keyword>
<dbReference type="InterPro" id="IPR038656">
    <property type="entry name" value="Peptidase_G1_sf"/>
</dbReference>
<dbReference type="PANTHER" id="PTHR37536:SF1">
    <property type="entry name" value="ASPERGILLOPEPSIN, PUTAITVE (AFU_ORTHOLOGUE AFUA_7G01200)"/>
    <property type="match status" value="1"/>
</dbReference>
<dbReference type="Pfam" id="PF01828">
    <property type="entry name" value="Peptidase_A4"/>
    <property type="match status" value="1"/>
</dbReference>
<dbReference type="EMBL" id="CAWUHB010000004">
    <property type="protein sequence ID" value="CAK7212018.1"/>
    <property type="molecule type" value="Genomic_DNA"/>
</dbReference>
<evidence type="ECO:0000313" key="4">
    <source>
        <dbReference type="Proteomes" id="UP001642405"/>
    </source>
</evidence>
<feature type="signal peptide" evidence="2">
    <location>
        <begin position="1"/>
        <end position="19"/>
    </location>
</feature>
<dbReference type="Gene3D" id="2.60.120.700">
    <property type="entry name" value="Peptidase G1"/>
    <property type="match status" value="1"/>
</dbReference>
<accession>A0ABP0AXM6</accession>
<evidence type="ECO:0000256" key="2">
    <source>
        <dbReference type="SAM" id="SignalP"/>
    </source>
</evidence>
<gene>
    <name evidence="3" type="ORF">SCUCBS95973_001320</name>
</gene>
<dbReference type="InterPro" id="IPR000250">
    <property type="entry name" value="Peptidase_G1"/>
</dbReference>
<evidence type="ECO:0008006" key="5">
    <source>
        <dbReference type="Google" id="ProtNLM"/>
    </source>
</evidence>
<dbReference type="InterPro" id="IPR013320">
    <property type="entry name" value="ConA-like_dom_sf"/>
</dbReference>
<keyword evidence="4" id="KW-1185">Reference proteome</keyword>
<reference evidence="3 4" key="1">
    <citation type="submission" date="2024-01" db="EMBL/GenBank/DDBJ databases">
        <authorList>
            <person name="Allen C."/>
            <person name="Tagirdzhanova G."/>
        </authorList>
    </citation>
    <scope>NUCLEOTIDE SEQUENCE [LARGE SCALE GENOMIC DNA]</scope>
</reference>
<name>A0ABP0AXM6_9PEZI</name>
<dbReference type="PRINTS" id="PR00977">
    <property type="entry name" value="SCYTLDPTASE"/>
</dbReference>
<organism evidence="3 4">
    <name type="scientific">Sporothrix curviconia</name>
    <dbReference type="NCBI Taxonomy" id="1260050"/>
    <lineage>
        <taxon>Eukaryota</taxon>
        <taxon>Fungi</taxon>
        <taxon>Dikarya</taxon>
        <taxon>Ascomycota</taxon>
        <taxon>Pezizomycotina</taxon>
        <taxon>Sordariomycetes</taxon>
        <taxon>Sordariomycetidae</taxon>
        <taxon>Ophiostomatales</taxon>
        <taxon>Ophiostomataceae</taxon>
        <taxon>Sporothrix</taxon>
    </lineage>
</organism>
<dbReference type="Proteomes" id="UP001642405">
    <property type="component" value="Unassembled WGS sequence"/>
</dbReference>
<feature type="compositionally biased region" description="Low complexity" evidence="1">
    <location>
        <begin position="72"/>
        <end position="85"/>
    </location>
</feature>
<dbReference type="PANTHER" id="PTHR37536">
    <property type="entry name" value="PUTATIVE (AFU_ORTHOLOGUE AFUA_3G02970)-RELATED"/>
    <property type="match status" value="1"/>
</dbReference>
<evidence type="ECO:0000256" key="1">
    <source>
        <dbReference type="SAM" id="MobiDB-lite"/>
    </source>
</evidence>
<feature type="chain" id="PRO_5047042960" description="Aspergillopepsin" evidence="2">
    <location>
        <begin position="20"/>
        <end position="313"/>
    </location>
</feature>
<protein>
    <recommendedName>
        <fullName evidence="5">Aspergillopepsin</fullName>
    </recommendedName>
</protein>
<dbReference type="SUPFAM" id="SSF49899">
    <property type="entry name" value="Concanavalin A-like lectins/glucanases"/>
    <property type="match status" value="1"/>
</dbReference>